<organism evidence="4 5">
    <name type="scientific">Nocardioides daphniae</name>
    <dbReference type="NCBI Taxonomy" id="402297"/>
    <lineage>
        <taxon>Bacteria</taxon>
        <taxon>Bacillati</taxon>
        <taxon>Actinomycetota</taxon>
        <taxon>Actinomycetes</taxon>
        <taxon>Propionibacteriales</taxon>
        <taxon>Nocardioidaceae</taxon>
        <taxon>Nocardioides</taxon>
    </lineage>
</organism>
<dbReference type="OrthoDB" id="3767959at2"/>
<evidence type="ECO:0000256" key="2">
    <source>
        <dbReference type="PROSITE-ProRule" id="PRU00335"/>
    </source>
</evidence>
<accession>A0A4P7UBP8</accession>
<proteinExistence type="predicted"/>
<dbReference type="InterPro" id="IPR050109">
    <property type="entry name" value="HTH-type_TetR-like_transc_reg"/>
</dbReference>
<reference evidence="4 5" key="1">
    <citation type="journal article" date="2008" name="Int. J. Syst. Evol. Microbiol.">
        <title>Nocardioides daphniae sp. nov., isolated from Daphnia cucullata (Crustacea: Cladocera).</title>
        <authorList>
            <person name="Toth E.M."/>
            <person name="Keki Z."/>
            <person name="Homonnay Z.G."/>
            <person name="Borsodi A.K."/>
            <person name="Marialigeti K."/>
            <person name="Schumann P."/>
        </authorList>
    </citation>
    <scope>NUCLEOTIDE SEQUENCE [LARGE SCALE GENOMIC DNA]</scope>
    <source>
        <strain evidence="4 5">JCM 16608</strain>
    </source>
</reference>
<evidence type="ECO:0000256" key="1">
    <source>
        <dbReference type="ARBA" id="ARBA00023125"/>
    </source>
</evidence>
<dbReference type="GO" id="GO:0003700">
    <property type="term" value="F:DNA-binding transcription factor activity"/>
    <property type="evidence" value="ECO:0007669"/>
    <property type="project" value="TreeGrafter"/>
</dbReference>
<protein>
    <submittedName>
        <fullName evidence="4">TetR/AcrR family transcriptional regulator</fullName>
    </submittedName>
</protein>
<gene>
    <name evidence="4" type="ORF">E2C04_11105</name>
</gene>
<dbReference type="Gene3D" id="1.10.357.10">
    <property type="entry name" value="Tetracycline Repressor, domain 2"/>
    <property type="match status" value="1"/>
</dbReference>
<dbReference type="InterPro" id="IPR001647">
    <property type="entry name" value="HTH_TetR"/>
</dbReference>
<sequence>MASRSRGGEVANSGTKGVARADRERQLVLCAVEEFGRQGYAGASTERVAQAAGVSKGMVYHLFGSKEGLSRACLEAVGPDLVDAVTAAQESTDPRQRALDTLTAIFTALAENRHAWAVIYDPTLPDGPAGQLAAGFRKQLEALGTDGTRQILTVAGDHDALDHELLDRMWQSAVATAVRWWQTHDELSAEEMATRCARLLGVLMPPVEPGGEKSV</sequence>
<dbReference type="SUPFAM" id="SSF46689">
    <property type="entry name" value="Homeodomain-like"/>
    <property type="match status" value="1"/>
</dbReference>
<name>A0A4P7UBP8_9ACTN</name>
<dbReference type="EMBL" id="CP038462">
    <property type="protein sequence ID" value="QCC77583.1"/>
    <property type="molecule type" value="Genomic_DNA"/>
</dbReference>
<dbReference type="AlphaFoldDB" id="A0A4P7UBP8"/>
<evidence type="ECO:0000259" key="3">
    <source>
        <dbReference type="PROSITE" id="PS50977"/>
    </source>
</evidence>
<evidence type="ECO:0000313" key="5">
    <source>
        <dbReference type="Proteomes" id="UP000297025"/>
    </source>
</evidence>
<dbReference type="KEGG" id="ndp:E2C04_11105"/>
<dbReference type="Pfam" id="PF00440">
    <property type="entry name" value="TetR_N"/>
    <property type="match status" value="1"/>
</dbReference>
<keyword evidence="1 2" id="KW-0238">DNA-binding</keyword>
<dbReference type="PRINTS" id="PR00455">
    <property type="entry name" value="HTHTETR"/>
</dbReference>
<dbReference type="InterPro" id="IPR009057">
    <property type="entry name" value="Homeodomain-like_sf"/>
</dbReference>
<dbReference type="PANTHER" id="PTHR30055:SF158">
    <property type="entry name" value="POSSIBLE TRANSCRIPTIONAL REGULATORY PROTEIN (PROBABLY TETR-FAMILY)"/>
    <property type="match status" value="1"/>
</dbReference>
<feature type="DNA-binding region" description="H-T-H motif" evidence="2">
    <location>
        <begin position="44"/>
        <end position="63"/>
    </location>
</feature>
<feature type="domain" description="HTH tetR-type" evidence="3">
    <location>
        <begin position="21"/>
        <end position="81"/>
    </location>
</feature>
<dbReference type="GO" id="GO:0000976">
    <property type="term" value="F:transcription cis-regulatory region binding"/>
    <property type="evidence" value="ECO:0007669"/>
    <property type="project" value="TreeGrafter"/>
</dbReference>
<dbReference type="PANTHER" id="PTHR30055">
    <property type="entry name" value="HTH-TYPE TRANSCRIPTIONAL REGULATOR RUTR"/>
    <property type="match status" value="1"/>
</dbReference>
<dbReference type="Proteomes" id="UP000297025">
    <property type="component" value="Chromosome"/>
</dbReference>
<evidence type="ECO:0000313" key="4">
    <source>
        <dbReference type="EMBL" id="QCC77583.1"/>
    </source>
</evidence>
<dbReference type="PROSITE" id="PS50977">
    <property type="entry name" value="HTH_TETR_2"/>
    <property type="match status" value="1"/>
</dbReference>